<comment type="pathway">
    <text evidence="16">Amino-acid biosynthesis.</text>
</comment>
<dbReference type="Gene3D" id="3.60.20.10">
    <property type="entry name" value="Glutamine Phosphoribosylpyrophosphate, subunit 1, domain 1"/>
    <property type="match status" value="1"/>
</dbReference>
<comment type="cofactor">
    <cofactor evidence="1">
        <name>FMN</name>
        <dbReference type="ChEBI" id="CHEBI:58210"/>
    </cofactor>
</comment>
<evidence type="ECO:0000256" key="17">
    <source>
        <dbReference type="SAM" id="MobiDB-lite"/>
    </source>
</evidence>
<dbReference type="RefSeq" id="WP_161259226.1">
    <property type="nucleotide sequence ID" value="NZ_WXEY01000017.1"/>
</dbReference>
<dbReference type="SUPFAM" id="SSF56235">
    <property type="entry name" value="N-terminal nucleophile aminohydrolases (Ntn hydrolases)"/>
    <property type="match status" value="1"/>
</dbReference>
<dbReference type="CDD" id="cd00982">
    <property type="entry name" value="gltB_C"/>
    <property type="match status" value="1"/>
</dbReference>
<comment type="cofactor">
    <cofactor evidence="3">
        <name>FAD</name>
        <dbReference type="ChEBI" id="CHEBI:57692"/>
    </cofactor>
</comment>
<keyword evidence="10" id="KW-0315">Glutamine amidotransferase</keyword>
<evidence type="ECO:0000256" key="4">
    <source>
        <dbReference type="ARBA" id="ARBA00009716"/>
    </source>
</evidence>
<comment type="cofactor">
    <cofactor evidence="2">
        <name>[3Fe-4S] cluster</name>
        <dbReference type="ChEBI" id="CHEBI:21137"/>
    </cofactor>
</comment>
<reference evidence="19 20" key="1">
    <citation type="submission" date="2020-01" db="EMBL/GenBank/DDBJ databases">
        <title>Whole-genome sequence of Heliobacterium undosum DSM 13378.</title>
        <authorList>
            <person name="Kyndt J.A."/>
            <person name="Meyer T.E."/>
        </authorList>
    </citation>
    <scope>NUCLEOTIDE SEQUENCE [LARGE SCALE GENOMIC DNA]</scope>
    <source>
        <strain evidence="19 20">DSM 13378</strain>
    </source>
</reference>
<name>A0A845L7U3_9FIRM</name>
<dbReference type="EMBL" id="WXEY01000017">
    <property type="protein sequence ID" value="MZP30700.1"/>
    <property type="molecule type" value="Genomic_DNA"/>
</dbReference>
<dbReference type="EC" id="1.4.1.13" evidence="19"/>
<evidence type="ECO:0000256" key="8">
    <source>
        <dbReference type="ARBA" id="ARBA00022723"/>
    </source>
</evidence>
<evidence type="ECO:0000259" key="18">
    <source>
        <dbReference type="PROSITE" id="PS51278"/>
    </source>
</evidence>
<proteinExistence type="inferred from homology"/>
<feature type="region of interest" description="Disordered" evidence="17">
    <location>
        <begin position="918"/>
        <end position="937"/>
    </location>
</feature>
<dbReference type="InterPro" id="IPR006982">
    <property type="entry name" value="Glu_synth_centr_N"/>
</dbReference>
<keyword evidence="20" id="KW-1185">Reference proteome</keyword>
<dbReference type="InterPro" id="IPR029055">
    <property type="entry name" value="Ntn_hydrolases_N"/>
</dbReference>
<keyword evidence="9" id="KW-0274">FAD</keyword>
<evidence type="ECO:0000256" key="14">
    <source>
        <dbReference type="ARBA" id="ARBA00023164"/>
    </source>
</evidence>
<dbReference type="Gene3D" id="3.20.20.70">
    <property type="entry name" value="Aldolase class I"/>
    <property type="match status" value="2"/>
</dbReference>
<feature type="domain" description="Glutamine amidotransferase type-2" evidence="18">
    <location>
        <begin position="25"/>
        <end position="429"/>
    </location>
</feature>
<dbReference type="OrthoDB" id="9758182at2"/>
<dbReference type="InterPro" id="IPR036485">
    <property type="entry name" value="Glu_synth_asu_C_sf"/>
</dbReference>
<dbReference type="CDD" id="cd00713">
    <property type="entry name" value="GltS"/>
    <property type="match status" value="1"/>
</dbReference>
<evidence type="ECO:0000256" key="6">
    <source>
        <dbReference type="ARBA" id="ARBA00022630"/>
    </source>
</evidence>
<dbReference type="NCBIfam" id="NF008730">
    <property type="entry name" value="PRK11750.1"/>
    <property type="match status" value="1"/>
</dbReference>
<comment type="caution">
    <text evidence="19">The sequence shown here is derived from an EMBL/GenBank/DDBJ whole genome shotgun (WGS) entry which is preliminary data.</text>
</comment>
<dbReference type="InterPro" id="IPR017932">
    <property type="entry name" value="GATase_2_dom"/>
</dbReference>
<dbReference type="InterPro" id="IPR013785">
    <property type="entry name" value="Aldolase_TIM"/>
</dbReference>
<evidence type="ECO:0000256" key="3">
    <source>
        <dbReference type="ARBA" id="ARBA00001974"/>
    </source>
</evidence>
<dbReference type="PANTHER" id="PTHR11938">
    <property type="entry name" value="FAD NADPH DEHYDROGENASE/OXIDOREDUCTASE"/>
    <property type="match status" value="1"/>
</dbReference>
<protein>
    <submittedName>
        <fullName evidence="19">Glutamate synthase large subunit</fullName>
        <ecNumber evidence="19">1.4.1.13</ecNumber>
    </submittedName>
</protein>
<evidence type="ECO:0000256" key="12">
    <source>
        <dbReference type="ARBA" id="ARBA00023004"/>
    </source>
</evidence>
<dbReference type="GO" id="GO:0046872">
    <property type="term" value="F:metal ion binding"/>
    <property type="evidence" value="ECO:0007669"/>
    <property type="project" value="UniProtKB-KW"/>
</dbReference>
<dbReference type="Gene3D" id="2.160.20.60">
    <property type="entry name" value="Glutamate synthase, alpha subunit, C-terminal domain"/>
    <property type="match status" value="1"/>
</dbReference>
<dbReference type="GO" id="GO:0006537">
    <property type="term" value="P:glutamate biosynthetic process"/>
    <property type="evidence" value="ECO:0007669"/>
    <property type="project" value="UniProtKB-KW"/>
</dbReference>
<keyword evidence="13" id="KW-0411">Iron-sulfur</keyword>
<dbReference type="GO" id="GO:0051538">
    <property type="term" value="F:3 iron, 4 sulfur cluster binding"/>
    <property type="evidence" value="ECO:0007669"/>
    <property type="project" value="UniProtKB-KW"/>
</dbReference>
<evidence type="ECO:0000256" key="13">
    <source>
        <dbReference type="ARBA" id="ARBA00023014"/>
    </source>
</evidence>
<dbReference type="SUPFAM" id="SSF69336">
    <property type="entry name" value="Alpha subunit of glutamate synthase, C-terminal domain"/>
    <property type="match status" value="1"/>
</dbReference>
<evidence type="ECO:0000313" key="20">
    <source>
        <dbReference type="Proteomes" id="UP000463470"/>
    </source>
</evidence>
<gene>
    <name evidence="19" type="primary">gltB</name>
    <name evidence="19" type="ORF">GTO91_13355</name>
</gene>
<organism evidence="19 20">
    <name type="scientific">Heliomicrobium undosum</name>
    <dbReference type="NCBI Taxonomy" id="121734"/>
    <lineage>
        <taxon>Bacteria</taxon>
        <taxon>Bacillati</taxon>
        <taxon>Bacillota</taxon>
        <taxon>Clostridia</taxon>
        <taxon>Eubacteriales</taxon>
        <taxon>Heliobacteriaceae</taxon>
        <taxon>Heliomicrobium</taxon>
    </lineage>
</organism>
<keyword evidence="8" id="KW-0479">Metal-binding</keyword>
<evidence type="ECO:0000256" key="10">
    <source>
        <dbReference type="ARBA" id="ARBA00022962"/>
    </source>
</evidence>
<dbReference type="InterPro" id="IPR050711">
    <property type="entry name" value="ET-N_metabolism_enzyme"/>
</dbReference>
<comment type="similarity">
    <text evidence="4">Belongs to the glutamate synthase family.</text>
</comment>
<evidence type="ECO:0000256" key="15">
    <source>
        <dbReference type="ARBA" id="ARBA00023291"/>
    </source>
</evidence>
<evidence type="ECO:0000256" key="1">
    <source>
        <dbReference type="ARBA" id="ARBA00001917"/>
    </source>
</evidence>
<dbReference type="InterPro" id="IPR002932">
    <property type="entry name" value="Glu_synthdom"/>
</dbReference>
<evidence type="ECO:0000313" key="19">
    <source>
        <dbReference type="EMBL" id="MZP30700.1"/>
    </source>
</evidence>
<keyword evidence="7" id="KW-0288">FMN</keyword>
<dbReference type="Pfam" id="PF00310">
    <property type="entry name" value="GATase_2"/>
    <property type="match status" value="1"/>
</dbReference>
<dbReference type="Pfam" id="PF01645">
    <property type="entry name" value="Glu_synthase"/>
    <property type="match status" value="1"/>
</dbReference>
<dbReference type="PROSITE" id="PS51278">
    <property type="entry name" value="GATASE_TYPE_2"/>
    <property type="match status" value="1"/>
</dbReference>
<dbReference type="Proteomes" id="UP000463470">
    <property type="component" value="Unassembled WGS sequence"/>
</dbReference>
<evidence type="ECO:0000256" key="2">
    <source>
        <dbReference type="ARBA" id="ARBA00001927"/>
    </source>
</evidence>
<dbReference type="FunFam" id="3.20.20.70:FF:000053">
    <property type="entry name" value="Glutamate synthase large subunit"/>
    <property type="match status" value="1"/>
</dbReference>
<dbReference type="FunFam" id="3.60.20.10:FF:000001">
    <property type="entry name" value="Glutamate synthase, large subunit"/>
    <property type="match status" value="1"/>
</dbReference>
<evidence type="ECO:0000256" key="7">
    <source>
        <dbReference type="ARBA" id="ARBA00022643"/>
    </source>
</evidence>
<dbReference type="CDD" id="cd02808">
    <property type="entry name" value="GltS_FMN"/>
    <property type="match status" value="1"/>
</dbReference>
<dbReference type="Pfam" id="PF01493">
    <property type="entry name" value="GXGXG"/>
    <property type="match status" value="1"/>
</dbReference>
<keyword evidence="6" id="KW-0285">Flavoprotein</keyword>
<dbReference type="InterPro" id="IPR002489">
    <property type="entry name" value="Glu_synth_asu_C"/>
</dbReference>
<dbReference type="GO" id="GO:0019676">
    <property type="term" value="P:ammonia assimilation cycle"/>
    <property type="evidence" value="ECO:0007669"/>
    <property type="project" value="TreeGrafter"/>
</dbReference>
<keyword evidence="12" id="KW-0408">Iron</keyword>
<sequence>MQEKNWIGLPPKQGLYDPQFEHDACGIGFIANIKGKKSNAMVRQALSILINLDHRGAKGAEVNSGDGAGILMQIPHTFMAQECNALNIALPPAGEYGVGMLFLCPDEAERAVCEADFARIVEEEGQSLLGWRTVPTDNSSLGDEAKSTEPFVRQVFIGASDAVKAQLAADPQAFERKLYIIRKRAEKEIRHGGKPGCQYFYFASLSSRTIVYKGMLTPDQVDKYYVELKDPAMDTALALVHSRFSTNTFPSWERAHPNRYLIHNGEINTVRGNVNWMHARQAMCQSDLFGDDLAKAMPVIDTNGSDSAMFDNCLEFLHMSGRSLPHAAMMMIPEPWSNHESMSDAKKAFYEYHSCMMEPWDGPAAIVFSDGRMIGAVLDRNGLRPARYYVTKDDMIIMASEVGVLEVAPENVLVKERLHPGRMLLVDTEQGRIVTDEELKEGMAAANPYRQWLDEHLTSLEDLPEAPEAPEADHETVVQRQQAFGYTYEDLTKTLEPMGKNGVDPIGAMGHDMPLAVLSEKPQLLYHYFKQLFAQVTNPPIDAIREELITGTGTTLGPEKNLLQPEPDSCRQIRLKSPILSNEELAKLRGVEREGFKTITLPILFNVKEDGAGLETALADLCQAADQAIADGYTLIILSDRGVDAEKAPIPALLAVSCLHHHLIREGTRLKIGMLLESGEPREVHHFALLLGYGVGAINPYMAFESLDDMIRQGMLPGLTHKEAVKNYIKSATKGVVKVLSKMGISTIQSYRGAQIFECVGIATDVIEKYFTGTPSRIGGIGLAQIAKEAEMRHWRAFNDQPGRDNTLDTGSSHQWRTDGEEHIFNPETITTLQEACRKGDYKLFKRYSAALNVETQKARTLRGLLKFKKKNPIPLDEVESVESICRRFKTGAMSFGSISQEAHEAMAIAMNRIGGKSNTGEGGEDPARFVKMPNGDSKRSAIKQVASGRFGVSSHYLVNADEIQIKMAQGAKPGEGGQLPGGKVYPWVAKCRGTTAGVGLISPPPHHDIYSIEDLAELIHDLKNANPRARINVKLVSEVGVGTIAAGVAKGRADVVLISGYDGGTGASPRTSIRHAGLPWELGLAETHQTLVLNRLRDRITVETDGKLMTGRDVVMAALLGAEEYGFATAPLVVLGCVMMRVCNLDTCPVGVATQNPELRKMFTGDPAHLVNFMRFIAEEMREVMAELGFRTIDEMVGRTDVLEAGDAVDHWKASGLDLSALLYQPDMPEEVGRYCRMAQDHGLDRSLDMRELVPMCRRAVERAEAVEASFKIQNTDRVVGTILGSEITRRYGAEGLPEDTITLRFTGSAGQSFGAFVPKGMTMILEGDANDYFGKGLSGGKLVVFPPAVSSFVPEENIITGNVNLYGATGGEAYIRGVAGERFCVRNSGAYAVVEGVGDHGCEYMTGGRVVVLGKTGRNFGAGMSGGIAYILDEEGTFPAQCNMEMVLLEKLENPAEIEEVKGMIERHVQYTNSALGQKVLANWEATLPKFVRVIPKDYKRMLAAIERATQAGLSGEEAIMAAFEENKQDKSRVGGN</sequence>
<dbReference type="FunFam" id="2.160.20.60:FF:000001">
    <property type="entry name" value="Glutamate synthase, large subunit"/>
    <property type="match status" value="1"/>
</dbReference>
<keyword evidence="11 19" id="KW-0560">Oxidoreductase</keyword>
<evidence type="ECO:0000256" key="9">
    <source>
        <dbReference type="ARBA" id="ARBA00022827"/>
    </source>
</evidence>
<keyword evidence="15" id="KW-0003">3Fe-4S</keyword>
<keyword evidence="14" id="KW-0314">Glutamate biosynthesis</keyword>
<dbReference type="GO" id="GO:0004355">
    <property type="term" value="F:glutamate synthase (NADPH) activity"/>
    <property type="evidence" value="ECO:0007669"/>
    <property type="project" value="UniProtKB-EC"/>
</dbReference>
<dbReference type="SUPFAM" id="SSF51395">
    <property type="entry name" value="FMN-linked oxidoreductases"/>
    <property type="match status" value="1"/>
</dbReference>
<evidence type="ECO:0000256" key="5">
    <source>
        <dbReference type="ARBA" id="ARBA00022605"/>
    </source>
</evidence>
<accession>A0A845L7U3</accession>
<dbReference type="Pfam" id="PF04898">
    <property type="entry name" value="Glu_syn_central"/>
    <property type="match status" value="1"/>
</dbReference>
<dbReference type="PANTHER" id="PTHR11938:SF133">
    <property type="entry name" value="GLUTAMATE SYNTHASE (NADH)"/>
    <property type="match status" value="1"/>
</dbReference>
<keyword evidence="5" id="KW-0028">Amino-acid biosynthesis</keyword>
<evidence type="ECO:0000256" key="16">
    <source>
        <dbReference type="ARBA" id="ARBA00029440"/>
    </source>
</evidence>
<evidence type="ECO:0000256" key="11">
    <source>
        <dbReference type="ARBA" id="ARBA00023002"/>
    </source>
</evidence>
<dbReference type="FunFam" id="3.20.20.70:FF:000031">
    <property type="entry name" value="Glutamate synthase 1 [NADH]"/>
    <property type="match status" value="1"/>
</dbReference>